<dbReference type="Proteomes" id="UP001172681">
    <property type="component" value="Unassembled WGS sequence"/>
</dbReference>
<feature type="region of interest" description="Disordered" evidence="7">
    <location>
        <begin position="104"/>
        <end position="132"/>
    </location>
</feature>
<dbReference type="CDD" id="cd12148">
    <property type="entry name" value="fungal_TF_MHR"/>
    <property type="match status" value="1"/>
</dbReference>
<dbReference type="GO" id="GO:0005634">
    <property type="term" value="C:nucleus"/>
    <property type="evidence" value="ECO:0007669"/>
    <property type="project" value="UniProtKB-SubCell"/>
</dbReference>
<keyword evidence="3" id="KW-0677">Repeat</keyword>
<dbReference type="GO" id="GO:0000785">
    <property type="term" value="C:chromatin"/>
    <property type="evidence" value="ECO:0007669"/>
    <property type="project" value="TreeGrafter"/>
</dbReference>
<dbReference type="GO" id="GO:0000978">
    <property type="term" value="F:RNA polymerase II cis-regulatory region sequence-specific DNA binding"/>
    <property type="evidence" value="ECO:0007669"/>
    <property type="project" value="InterPro"/>
</dbReference>
<protein>
    <recommendedName>
        <fullName evidence="8">Xylanolytic transcriptional activator regulatory domain-containing protein</fullName>
    </recommendedName>
</protein>
<name>A0AA38YD22_9EURO</name>
<dbReference type="GO" id="GO:0006351">
    <property type="term" value="P:DNA-templated transcription"/>
    <property type="evidence" value="ECO:0007669"/>
    <property type="project" value="InterPro"/>
</dbReference>
<evidence type="ECO:0000256" key="2">
    <source>
        <dbReference type="ARBA" id="ARBA00022723"/>
    </source>
</evidence>
<dbReference type="Pfam" id="PF04082">
    <property type="entry name" value="Fungal_trans"/>
    <property type="match status" value="1"/>
</dbReference>
<keyword evidence="4" id="KW-0863">Zinc-finger</keyword>
<reference evidence="9" key="1">
    <citation type="submission" date="2022-10" db="EMBL/GenBank/DDBJ databases">
        <title>Culturing micro-colonial fungi from biological soil crusts in the Mojave desert and describing Neophaeococcomyces mojavensis, and introducing the new genera and species Taxawa tesnikishii.</title>
        <authorList>
            <person name="Kurbessoian T."/>
            <person name="Stajich J.E."/>
        </authorList>
    </citation>
    <scope>NUCLEOTIDE SEQUENCE</scope>
    <source>
        <strain evidence="9">TK_35</strain>
    </source>
</reference>
<keyword evidence="6" id="KW-0539">Nucleus</keyword>
<proteinExistence type="predicted"/>
<evidence type="ECO:0000256" key="3">
    <source>
        <dbReference type="ARBA" id="ARBA00022737"/>
    </source>
</evidence>
<gene>
    <name evidence="9" type="ORF">H2204_001319</name>
</gene>
<dbReference type="PANTHER" id="PTHR40626:SF11">
    <property type="entry name" value="ZINC FINGER PROTEIN YPR022C"/>
    <property type="match status" value="1"/>
</dbReference>
<evidence type="ECO:0000256" key="1">
    <source>
        <dbReference type="ARBA" id="ARBA00004123"/>
    </source>
</evidence>
<evidence type="ECO:0000256" key="4">
    <source>
        <dbReference type="ARBA" id="ARBA00022771"/>
    </source>
</evidence>
<dbReference type="InterPro" id="IPR051059">
    <property type="entry name" value="VerF-like"/>
</dbReference>
<sequence>MLEITSLKDHFRAIFAPNASNEVTYYALINSDAKNEAKPRSQKAKVKAVKDLRVYPVSNCGRDATKKLLVVDVKNSARISSPQKPSSQRPKSRDAIPIQHLLNTPDGDDFVGRFPIRSTVSAPTEDEDDTTLGEVEIGSETSHWSEDYDVNDAFVGAHISDFDNLNFDTFFGGFDTLTFSSYPDMSQATSVGDLASPMAMALEPRAFEIRQLLLTTASSLSNEFPQSINLLQLASDIELLTHTELEHCINLYFANYHRHCPIVHRPSFQPTVAPIPLILGMVALGAMYSQERAKVLWMKNLLDVMEAYIFSWPGLKDDYSGFFTLAEAPDEETLDFQFQLFQGAYLMVVVQFFVGNLSGRRRARRQRFTTVISVCISSQARDPTKVFQIARSFRLPVAQHDGIITIPDEVAFQQWIRQEVRVRTMNILLALDSAMGIFNNVPARVNYIELDLQLPCHPEYFELSSHAEMLARSSFPQTRMKLIDAFQRLFSPPRELKAAFHDETLCCWDMLYLIHVLFTHSTQHLFGNPMNRASPSTLSTGSSFIIESIKTALNNWKTLWDGAKKRMPRPFASEMGFETSADSYWTLLRMIVQKFEVHSANTTTAEINSALNSMYGDDHTQAGLNSNGTSQSGVSLGLDFMPLEADCDNQGAHLRKILGR</sequence>
<dbReference type="AlphaFoldDB" id="A0AA38YD22"/>
<dbReference type="GO" id="GO:0000981">
    <property type="term" value="F:DNA-binding transcription factor activity, RNA polymerase II-specific"/>
    <property type="evidence" value="ECO:0007669"/>
    <property type="project" value="InterPro"/>
</dbReference>
<dbReference type="InterPro" id="IPR007219">
    <property type="entry name" value="XnlR_reg_dom"/>
</dbReference>
<feature type="domain" description="Xylanolytic transcriptional activator regulatory" evidence="8">
    <location>
        <begin position="249"/>
        <end position="462"/>
    </location>
</feature>
<evidence type="ECO:0000259" key="8">
    <source>
        <dbReference type="Pfam" id="PF04082"/>
    </source>
</evidence>
<evidence type="ECO:0000256" key="7">
    <source>
        <dbReference type="SAM" id="MobiDB-lite"/>
    </source>
</evidence>
<evidence type="ECO:0000313" key="10">
    <source>
        <dbReference type="Proteomes" id="UP001172681"/>
    </source>
</evidence>
<dbReference type="GO" id="GO:0008270">
    <property type="term" value="F:zinc ion binding"/>
    <property type="evidence" value="ECO:0007669"/>
    <property type="project" value="UniProtKB-KW"/>
</dbReference>
<organism evidence="9 10">
    <name type="scientific">Knufia peltigerae</name>
    <dbReference type="NCBI Taxonomy" id="1002370"/>
    <lineage>
        <taxon>Eukaryota</taxon>
        <taxon>Fungi</taxon>
        <taxon>Dikarya</taxon>
        <taxon>Ascomycota</taxon>
        <taxon>Pezizomycotina</taxon>
        <taxon>Eurotiomycetes</taxon>
        <taxon>Chaetothyriomycetidae</taxon>
        <taxon>Chaetothyriales</taxon>
        <taxon>Trichomeriaceae</taxon>
        <taxon>Knufia</taxon>
    </lineage>
</organism>
<accession>A0AA38YD22</accession>
<evidence type="ECO:0000256" key="6">
    <source>
        <dbReference type="ARBA" id="ARBA00023242"/>
    </source>
</evidence>
<dbReference type="EMBL" id="JAPDRN010000005">
    <property type="protein sequence ID" value="KAJ9644857.1"/>
    <property type="molecule type" value="Genomic_DNA"/>
</dbReference>
<keyword evidence="10" id="KW-1185">Reference proteome</keyword>
<comment type="caution">
    <text evidence="9">The sequence shown here is derived from an EMBL/GenBank/DDBJ whole genome shotgun (WGS) entry which is preliminary data.</text>
</comment>
<comment type="subcellular location">
    <subcellularLocation>
        <location evidence="1">Nucleus</location>
    </subcellularLocation>
</comment>
<evidence type="ECO:0000313" key="9">
    <source>
        <dbReference type="EMBL" id="KAJ9644857.1"/>
    </source>
</evidence>
<dbReference type="PANTHER" id="PTHR40626">
    <property type="entry name" value="MIP31509P"/>
    <property type="match status" value="1"/>
</dbReference>
<evidence type="ECO:0000256" key="5">
    <source>
        <dbReference type="ARBA" id="ARBA00022833"/>
    </source>
</evidence>
<keyword evidence="2" id="KW-0479">Metal-binding</keyword>
<keyword evidence="5" id="KW-0862">Zinc</keyword>